<dbReference type="PRINTS" id="PR00421">
    <property type="entry name" value="THIOREDOXIN"/>
</dbReference>
<protein>
    <recommendedName>
        <fullName evidence="5">Thioredoxin domain-containing protein</fullName>
    </recommendedName>
</protein>
<evidence type="ECO:0000256" key="2">
    <source>
        <dbReference type="ARBA" id="ARBA00022729"/>
    </source>
</evidence>
<keyword evidence="7" id="KW-1185">Reference proteome</keyword>
<accession>A0A6E8PLD5</accession>
<dbReference type="CDD" id="cd02961">
    <property type="entry name" value="PDI_a_family"/>
    <property type="match status" value="2"/>
</dbReference>
<evidence type="ECO:0000313" key="6">
    <source>
        <dbReference type="EnsemblMetazoa" id="AAEL029055-PA"/>
    </source>
</evidence>
<dbReference type="AlphaFoldDB" id="A0A6E8PLD5"/>
<keyword evidence="2" id="KW-0732">Signal</keyword>
<dbReference type="GO" id="GO:0034976">
    <property type="term" value="P:response to endoplasmic reticulum stress"/>
    <property type="evidence" value="ECO:0007669"/>
    <property type="project" value="TreeGrafter"/>
</dbReference>
<evidence type="ECO:0000313" key="7">
    <source>
        <dbReference type="Proteomes" id="UP000008820"/>
    </source>
</evidence>
<keyword evidence="3" id="KW-1015">Disulfide bond</keyword>
<evidence type="ECO:0000256" key="3">
    <source>
        <dbReference type="ARBA" id="ARBA00023157"/>
    </source>
</evidence>
<reference evidence="6 7" key="1">
    <citation type="submission" date="2017-06" db="EMBL/GenBank/DDBJ databases">
        <title>Aedes aegypti genome working group (AGWG) sequencing and assembly.</title>
        <authorList>
            <consortium name="Aedes aegypti Genome Working Group (AGWG)"/>
            <person name="Matthews B.J."/>
        </authorList>
    </citation>
    <scope>NUCLEOTIDE SEQUENCE [LARGE SCALE GENOMIC DNA]</scope>
    <source>
        <strain evidence="6 7">LVP_AGWG</strain>
    </source>
</reference>
<dbReference type="GO" id="GO:0003756">
    <property type="term" value="F:protein disulfide isomerase activity"/>
    <property type="evidence" value="ECO:0007669"/>
    <property type="project" value="TreeGrafter"/>
</dbReference>
<keyword evidence="4" id="KW-0676">Redox-active center</keyword>
<dbReference type="GO" id="GO:0006457">
    <property type="term" value="P:protein folding"/>
    <property type="evidence" value="ECO:0007669"/>
    <property type="project" value="TreeGrafter"/>
</dbReference>
<dbReference type="SUPFAM" id="SSF52833">
    <property type="entry name" value="Thioredoxin-like"/>
    <property type="match status" value="2"/>
</dbReference>
<dbReference type="EnsemblMetazoa" id="AAEL029055-RA">
    <property type="protein sequence ID" value="AAEL029055-PA"/>
    <property type="gene ID" value="AAEL029055"/>
</dbReference>
<evidence type="ECO:0000259" key="5">
    <source>
        <dbReference type="PROSITE" id="PS51352"/>
    </source>
</evidence>
<dbReference type="FunFam" id="3.40.30.10:FF:000107">
    <property type="entry name" value="Protein disulfide-isomerase 5-2"/>
    <property type="match status" value="1"/>
</dbReference>
<evidence type="ECO:0000256" key="4">
    <source>
        <dbReference type="ARBA" id="ARBA00023284"/>
    </source>
</evidence>
<proteinExistence type="inferred from homology"/>
<feature type="domain" description="Thioredoxin" evidence="5">
    <location>
        <begin position="134"/>
        <end position="246"/>
    </location>
</feature>
<dbReference type="Proteomes" id="UP000008820">
    <property type="component" value="Chromosome 3"/>
</dbReference>
<feature type="domain" description="Thioredoxin" evidence="5">
    <location>
        <begin position="1"/>
        <end position="132"/>
    </location>
</feature>
<dbReference type="InterPro" id="IPR036249">
    <property type="entry name" value="Thioredoxin-like_sf"/>
</dbReference>
<sequence>MKHVILLFALAFLSGPVWCNFFQENGVLVLDPYNFERAVHSFPYLMVEFYAPWCPYCQEFAPKYELAAKRLAEKGSSVVLAKLDATLFADFAAQLRVEEYPTMYFYQQGHPMFYNGELETVPLVQWVQSNSRRESTSQTAEVFDLDLQNFDYAVQTYRILLVEFYAPWCPHCQEFASRYLKAAQEMARINPNVKFAKVDATQETQLAEEHDIQRYPTLKLFRYGVPTIYDGPRDEVSLVNWLVGNV</sequence>
<name>A0A6E8PLD5_AEDAE</name>
<dbReference type="InterPro" id="IPR017937">
    <property type="entry name" value="Thioredoxin_CS"/>
</dbReference>
<evidence type="ECO:0000256" key="1">
    <source>
        <dbReference type="ARBA" id="ARBA00006347"/>
    </source>
</evidence>
<dbReference type="PANTHER" id="PTHR18929">
    <property type="entry name" value="PROTEIN DISULFIDE ISOMERASE"/>
    <property type="match status" value="1"/>
</dbReference>
<dbReference type="InParanoid" id="A0A6E8PLD5"/>
<dbReference type="GO" id="GO:0005783">
    <property type="term" value="C:endoplasmic reticulum"/>
    <property type="evidence" value="ECO:0007669"/>
    <property type="project" value="TreeGrafter"/>
</dbReference>
<dbReference type="Gene3D" id="3.40.30.10">
    <property type="entry name" value="Glutaredoxin"/>
    <property type="match status" value="2"/>
</dbReference>
<comment type="similarity">
    <text evidence="1">Belongs to the protein disulfide isomerase family.</text>
</comment>
<organism evidence="6 7">
    <name type="scientific">Aedes aegypti</name>
    <name type="common">Yellowfever mosquito</name>
    <name type="synonym">Culex aegypti</name>
    <dbReference type="NCBI Taxonomy" id="7159"/>
    <lineage>
        <taxon>Eukaryota</taxon>
        <taxon>Metazoa</taxon>
        <taxon>Ecdysozoa</taxon>
        <taxon>Arthropoda</taxon>
        <taxon>Hexapoda</taxon>
        <taxon>Insecta</taxon>
        <taxon>Pterygota</taxon>
        <taxon>Neoptera</taxon>
        <taxon>Endopterygota</taxon>
        <taxon>Diptera</taxon>
        <taxon>Nematocera</taxon>
        <taxon>Culicoidea</taxon>
        <taxon>Culicidae</taxon>
        <taxon>Culicinae</taxon>
        <taxon>Aedini</taxon>
        <taxon>Aedes</taxon>
        <taxon>Stegomyia</taxon>
    </lineage>
</organism>
<dbReference type="PROSITE" id="PS00194">
    <property type="entry name" value="THIOREDOXIN_1"/>
    <property type="match status" value="2"/>
</dbReference>
<dbReference type="Pfam" id="PF00085">
    <property type="entry name" value="Thioredoxin"/>
    <property type="match status" value="2"/>
</dbReference>
<reference evidence="6" key="2">
    <citation type="submission" date="2020-05" db="UniProtKB">
        <authorList>
            <consortium name="EnsemblMetazoa"/>
        </authorList>
    </citation>
    <scope>IDENTIFICATION</scope>
    <source>
        <strain evidence="6">LVP_AGWG</strain>
    </source>
</reference>
<dbReference type="InterPro" id="IPR013766">
    <property type="entry name" value="Thioredoxin_domain"/>
</dbReference>
<dbReference type="PROSITE" id="PS51352">
    <property type="entry name" value="THIOREDOXIN_2"/>
    <property type="match status" value="2"/>
</dbReference>